<dbReference type="SUPFAM" id="SSF49899">
    <property type="entry name" value="Concanavalin A-like lectins/glucanases"/>
    <property type="match status" value="2"/>
</dbReference>
<evidence type="ECO:0000256" key="1">
    <source>
        <dbReference type="ARBA" id="ARBA00022729"/>
    </source>
</evidence>
<dbReference type="Proteomes" id="UP000663842">
    <property type="component" value="Unassembled WGS sequence"/>
</dbReference>
<dbReference type="EMBL" id="CAJOBG010003326">
    <property type="protein sequence ID" value="CAF4057349.1"/>
    <property type="molecule type" value="Genomic_DNA"/>
</dbReference>
<proteinExistence type="predicted"/>
<evidence type="ECO:0000259" key="4">
    <source>
        <dbReference type="SMART" id="SM00560"/>
    </source>
</evidence>
<dbReference type="EMBL" id="CAJOBF010005487">
    <property type="protein sequence ID" value="CAF4177039.1"/>
    <property type="molecule type" value="Genomic_DNA"/>
</dbReference>
<feature type="region of interest" description="Disordered" evidence="3">
    <location>
        <begin position="1"/>
        <end position="23"/>
    </location>
</feature>
<dbReference type="Pfam" id="PF13385">
    <property type="entry name" value="Laminin_G_3"/>
    <property type="match status" value="2"/>
</dbReference>
<gene>
    <name evidence="5" type="ORF">OVN521_LOCUS18380</name>
    <name evidence="6" type="ORF">UXM345_LOCUS26624</name>
</gene>
<accession>A0A819S4F7</accession>
<dbReference type="AlphaFoldDB" id="A0A819S4F7"/>
<evidence type="ECO:0000313" key="7">
    <source>
        <dbReference type="Proteomes" id="UP000663866"/>
    </source>
</evidence>
<evidence type="ECO:0000313" key="5">
    <source>
        <dbReference type="EMBL" id="CAF4057349.1"/>
    </source>
</evidence>
<evidence type="ECO:0000313" key="6">
    <source>
        <dbReference type="EMBL" id="CAF4177039.1"/>
    </source>
</evidence>
<dbReference type="Gene3D" id="2.60.120.200">
    <property type="match status" value="2"/>
</dbReference>
<sequence length="569" mass="60420">YAYSITSTSSTTTTATTTTTTSTTTTTTTTATTATTTTTTTTATTTTKTTTTTTATTTTITTTTTTTTTTTATTATTTTTTTTATTATTTTTTTTATTATTTTTTTTSTTTTTPIICNPSCINGGNCTATNTCACDTVMWTGSYCQTAVRIFWSFDNTLQDLYNNFNGVGSNGPTYISPGYNGAGACLWLNQASSQSVSIPSPFLNITYTSFTFEVWLYPNTLYNGNPYTDNSIFGQCQQQVVDQCLHIVIRSQRAYFGFFGDDFVGNQIFSAQRWYHVAYIYDYSIQTQFIYVNGYLDNSRSSAGPYQGISGALTIGTTGVQVPNNFFDGCLDSIAYVSRAKNASDVLDDATLVAYLSFDSSTLLDSGPLLINGTGTNYSYTSLGRVNAGVTLSGNSSYIQITGLTRIGTNSWPYTVAVWINPTKITGGTIMHLSSRIDGAQPNAWCLPIMGLTSIGQIAINSWNNTNVPITGPIVQLNSWIHVAATYSSSNGERLYVNGSQYGSSSNAYNFAAGGVPMTITLGSSLLGVGACNTGTIQMRQYNGLLDEFRVYARELTAAEISALANP</sequence>
<protein>
    <recommendedName>
        <fullName evidence="4">LamG-like jellyroll fold domain-containing protein</fullName>
    </recommendedName>
</protein>
<name>A0A819S4F7_9BILA</name>
<dbReference type="Proteomes" id="UP000663866">
    <property type="component" value="Unassembled WGS sequence"/>
</dbReference>
<dbReference type="InterPro" id="IPR013320">
    <property type="entry name" value="ConA-like_dom_sf"/>
</dbReference>
<dbReference type="Gene3D" id="2.10.25.10">
    <property type="entry name" value="Laminin"/>
    <property type="match status" value="1"/>
</dbReference>
<dbReference type="PANTHER" id="PTHR42535">
    <property type="entry name" value="OOKINETE PROTEIN, PUTATIVE-RELATED"/>
    <property type="match status" value="1"/>
</dbReference>
<keyword evidence="2" id="KW-1015">Disulfide bond</keyword>
<dbReference type="SMART" id="SM00560">
    <property type="entry name" value="LamGL"/>
    <property type="match status" value="1"/>
</dbReference>
<reference evidence="5" key="1">
    <citation type="submission" date="2021-02" db="EMBL/GenBank/DDBJ databases">
        <authorList>
            <person name="Nowell W R."/>
        </authorList>
    </citation>
    <scope>NUCLEOTIDE SEQUENCE</scope>
</reference>
<organism evidence="5 7">
    <name type="scientific">Rotaria magnacalcarata</name>
    <dbReference type="NCBI Taxonomy" id="392030"/>
    <lineage>
        <taxon>Eukaryota</taxon>
        <taxon>Metazoa</taxon>
        <taxon>Spiralia</taxon>
        <taxon>Gnathifera</taxon>
        <taxon>Rotifera</taxon>
        <taxon>Eurotatoria</taxon>
        <taxon>Bdelloidea</taxon>
        <taxon>Philodinida</taxon>
        <taxon>Philodinidae</taxon>
        <taxon>Rotaria</taxon>
    </lineage>
</organism>
<evidence type="ECO:0000256" key="3">
    <source>
        <dbReference type="SAM" id="MobiDB-lite"/>
    </source>
</evidence>
<keyword evidence="7" id="KW-1185">Reference proteome</keyword>
<feature type="non-terminal residue" evidence="5">
    <location>
        <position position="1"/>
    </location>
</feature>
<evidence type="ECO:0000256" key="2">
    <source>
        <dbReference type="ARBA" id="ARBA00023157"/>
    </source>
</evidence>
<dbReference type="InterPro" id="IPR006558">
    <property type="entry name" value="LamG-like"/>
</dbReference>
<feature type="domain" description="LamG-like jellyroll fold" evidence="4">
    <location>
        <begin position="417"/>
        <end position="561"/>
    </location>
</feature>
<comment type="caution">
    <text evidence="5">The sequence shown here is derived from an EMBL/GenBank/DDBJ whole genome shotgun (WGS) entry which is preliminary data.</text>
</comment>
<keyword evidence="1" id="KW-0732">Signal</keyword>
<dbReference type="PANTHER" id="PTHR42535:SF2">
    <property type="entry name" value="CHROMOSOME UNDETERMINED SCAFFOLD_146, WHOLE GENOME SHOTGUN SEQUENCE"/>
    <property type="match status" value="1"/>
</dbReference>